<evidence type="ECO:0000256" key="3">
    <source>
        <dbReference type="ARBA" id="ARBA00022723"/>
    </source>
</evidence>
<evidence type="ECO:0000256" key="6">
    <source>
        <dbReference type="ARBA" id="ARBA00022842"/>
    </source>
</evidence>
<name>A0ABQ7JDW0_9APIC</name>
<sequence length="541" mass="59571">MSHMLRKLSQRSLKLCNTWKFTLLDCTSKNPFAMAFSTSTRKSQSSSDYMVLLESLNRRQGVRLGLADSEMLAKSMGSPHLQYKIIHVAGTNGKGSAVTKIAACLRLKGYKVGTFTSPHLFSFRERFQINGEPISEEDIVKQCKEILQAAEDKQLEISFFAACTQIAFSYFASKKVDWAVLETGLGGRLDCTNIIESPNATVITSIGYDHMDILGNTLESIAMEKAGIMKPNCPVVIGPSVSTYSGVWQRAKELNCKIFAVKLDPRGSTYDEENRRISEVTLLKALKMEFPPHLLAEGLSATPPCRLQELLDSEKERALKASLSLLKNEVTALDVANIKKLSVCSVIVDVAHNAPGLERLCQDIGHRGFGKKVRFCVSLSSNREPSVLNPIVSQFSFPKNNRLMGIHYLPSSHRRSKSSEAFFSHLKSDPLAAPDLLTYAFDGLQHSKMWVEKGPFSEEVFPDTATDTATGATNLPENLPRILSSALLKATMEGSSLVICGSFFVMQQALQALDFPLGDTDSIESNETGVIISLNDREPKA</sequence>
<keyword evidence="9" id="KW-1185">Reference proteome</keyword>
<reference evidence="8 9" key="1">
    <citation type="journal article" date="2020" name="bioRxiv">
        <title>Metabolic contributions of an alphaproteobacterial endosymbiont in the apicomplexan Cardiosporidium cionae.</title>
        <authorList>
            <person name="Hunter E.S."/>
            <person name="Paight C.J."/>
            <person name="Lane C.E."/>
        </authorList>
    </citation>
    <scope>NUCLEOTIDE SEQUENCE [LARGE SCALE GENOMIC DNA]</scope>
    <source>
        <strain evidence="8">ESH_2018</strain>
    </source>
</reference>
<evidence type="ECO:0000256" key="2">
    <source>
        <dbReference type="ARBA" id="ARBA00022598"/>
    </source>
</evidence>
<evidence type="ECO:0000256" key="5">
    <source>
        <dbReference type="ARBA" id="ARBA00022840"/>
    </source>
</evidence>
<evidence type="ECO:0000256" key="4">
    <source>
        <dbReference type="ARBA" id="ARBA00022741"/>
    </source>
</evidence>
<dbReference type="Gene3D" id="3.90.190.20">
    <property type="entry name" value="Mur ligase, C-terminal domain"/>
    <property type="match status" value="1"/>
</dbReference>
<comment type="similarity">
    <text evidence="1">Belongs to the folylpolyglutamate synthase family.</text>
</comment>
<comment type="caution">
    <text evidence="8">The sequence shown here is derived from an EMBL/GenBank/DDBJ whole genome shotgun (WGS) entry which is preliminary data.</text>
</comment>
<feature type="domain" description="Mur ligase central" evidence="7">
    <location>
        <begin position="88"/>
        <end position="231"/>
    </location>
</feature>
<organism evidence="8 9">
    <name type="scientific">Cardiosporidium cionae</name>
    <dbReference type="NCBI Taxonomy" id="476202"/>
    <lineage>
        <taxon>Eukaryota</taxon>
        <taxon>Sar</taxon>
        <taxon>Alveolata</taxon>
        <taxon>Apicomplexa</taxon>
        <taxon>Aconoidasida</taxon>
        <taxon>Nephromycida</taxon>
        <taxon>Cardiosporidium</taxon>
    </lineage>
</organism>
<dbReference type="InterPro" id="IPR018109">
    <property type="entry name" value="Folylpolyglutamate_synth_CS"/>
</dbReference>
<dbReference type="EMBL" id="JADAQX010000073">
    <property type="protein sequence ID" value="KAF8822197.1"/>
    <property type="molecule type" value="Genomic_DNA"/>
</dbReference>
<evidence type="ECO:0000256" key="1">
    <source>
        <dbReference type="ARBA" id="ARBA00008276"/>
    </source>
</evidence>
<dbReference type="PANTHER" id="PTHR11136">
    <property type="entry name" value="FOLYLPOLYGLUTAMATE SYNTHASE-RELATED"/>
    <property type="match status" value="1"/>
</dbReference>
<evidence type="ECO:0000313" key="8">
    <source>
        <dbReference type="EMBL" id="KAF8822197.1"/>
    </source>
</evidence>
<keyword evidence="6" id="KW-0460">Magnesium</keyword>
<dbReference type="Gene3D" id="3.40.1190.10">
    <property type="entry name" value="Mur-like, catalytic domain"/>
    <property type="match status" value="1"/>
</dbReference>
<accession>A0ABQ7JDW0</accession>
<dbReference type="InterPro" id="IPR013221">
    <property type="entry name" value="Mur_ligase_cen"/>
</dbReference>
<dbReference type="PROSITE" id="PS01012">
    <property type="entry name" value="FOLYLPOLYGLU_SYNT_2"/>
    <property type="match status" value="1"/>
</dbReference>
<dbReference type="SUPFAM" id="SSF53244">
    <property type="entry name" value="MurD-like peptide ligases, peptide-binding domain"/>
    <property type="match status" value="1"/>
</dbReference>
<proteinExistence type="inferred from homology"/>
<evidence type="ECO:0000259" key="7">
    <source>
        <dbReference type="Pfam" id="PF08245"/>
    </source>
</evidence>
<dbReference type="PANTHER" id="PTHR11136:SF0">
    <property type="entry name" value="DIHYDROFOLATE SYNTHETASE-RELATED"/>
    <property type="match status" value="1"/>
</dbReference>
<dbReference type="SUPFAM" id="SSF53623">
    <property type="entry name" value="MurD-like peptide ligases, catalytic domain"/>
    <property type="match status" value="1"/>
</dbReference>
<evidence type="ECO:0000313" key="9">
    <source>
        <dbReference type="Proteomes" id="UP000823046"/>
    </source>
</evidence>
<keyword evidence="4" id="KW-0547">Nucleotide-binding</keyword>
<dbReference type="Proteomes" id="UP000823046">
    <property type="component" value="Unassembled WGS sequence"/>
</dbReference>
<protein>
    <submittedName>
        <fullName evidence="8">Bifunctional protein FolC subfamily protein</fullName>
    </submittedName>
</protein>
<dbReference type="NCBIfam" id="TIGR01499">
    <property type="entry name" value="folC"/>
    <property type="match status" value="1"/>
</dbReference>
<keyword evidence="2" id="KW-0436">Ligase</keyword>
<keyword evidence="5" id="KW-0067">ATP-binding</keyword>
<gene>
    <name evidence="8" type="ORF">IE077_000027</name>
</gene>
<dbReference type="InterPro" id="IPR036615">
    <property type="entry name" value="Mur_ligase_C_dom_sf"/>
</dbReference>
<dbReference type="Pfam" id="PF08245">
    <property type="entry name" value="Mur_ligase_M"/>
    <property type="match status" value="1"/>
</dbReference>
<dbReference type="InterPro" id="IPR036565">
    <property type="entry name" value="Mur-like_cat_sf"/>
</dbReference>
<dbReference type="InterPro" id="IPR001645">
    <property type="entry name" value="Folylpolyglutamate_synth"/>
</dbReference>
<keyword evidence="3" id="KW-0479">Metal-binding</keyword>